<dbReference type="AlphaFoldDB" id="A0A0B7GRD7"/>
<dbReference type="PANTHER" id="PTHR35866:SF1">
    <property type="entry name" value="YKGJ FAMILY CYSTEINE CLUSTER PROTEIN"/>
    <property type="match status" value="1"/>
</dbReference>
<evidence type="ECO:0000313" key="1">
    <source>
        <dbReference type="EMBL" id="CEM61179.1"/>
    </source>
</evidence>
<reference evidence="1" key="1">
    <citation type="submission" date="2015-01" db="EMBL/GenBank/DDBJ databases">
        <authorList>
            <person name="Xiang T."/>
            <person name="Song Y."/>
            <person name="Huang L."/>
            <person name="Wang B."/>
            <person name="Wu P."/>
        </authorList>
    </citation>
    <scope>NUCLEOTIDE SEQUENCE [LARGE SCALE GENOMIC DNA]</scope>
    <source>
        <strain evidence="1">V1</strain>
    </source>
</reference>
<evidence type="ECO:0000313" key="3">
    <source>
        <dbReference type="Proteomes" id="UP000042527"/>
    </source>
</evidence>
<name>A0A0B7GRD7_TREPH</name>
<dbReference type="EMBL" id="CDNC01000007">
    <property type="protein sequence ID" value="CEM61179.1"/>
    <property type="molecule type" value="Genomic_DNA"/>
</dbReference>
<dbReference type="Proteomes" id="UP000323594">
    <property type="component" value="Chromosome"/>
</dbReference>
<keyword evidence="3" id="KW-1185">Reference proteome</keyword>
<gene>
    <name evidence="2" type="ORF">FUT82_13270</name>
    <name evidence="1" type="ORF">TPHV1_150061</name>
</gene>
<sequence>MKRPFWESGLYFSCTRCSACCRFDPGFVYLSETDFTNLLHWSELSEDDFIKKYCRWVEKNDGYEYLCLQEKPNYDCILWNEGCVAYQYRPLQCSAYPFWSSLLVDEDWWNVNATGCPGCNQGAYHAPEEIRAALLKERLQPPIRRKK</sequence>
<protein>
    <submittedName>
        <fullName evidence="2">YkgJ family cysteine cluster protein</fullName>
    </submittedName>
</protein>
<dbReference type="Pfam" id="PF03692">
    <property type="entry name" value="CxxCxxCC"/>
    <property type="match status" value="1"/>
</dbReference>
<dbReference type="GeneID" id="57754073"/>
<dbReference type="InterPro" id="IPR005358">
    <property type="entry name" value="Puta_zinc/iron-chelating_dom"/>
</dbReference>
<reference evidence="3" key="2">
    <citation type="submission" date="2015-01" db="EMBL/GenBank/DDBJ databases">
        <authorList>
            <person name="Manzoor Shahid"/>
            <person name="Zubair Saima"/>
        </authorList>
    </citation>
    <scope>NUCLEOTIDE SEQUENCE [LARGE SCALE GENOMIC DNA]</scope>
    <source>
        <strain evidence="3">V1</strain>
    </source>
</reference>
<reference evidence="2 4" key="3">
    <citation type="submission" date="2019-08" db="EMBL/GenBank/DDBJ databases">
        <authorList>
            <person name="Kuhnert P."/>
        </authorList>
    </citation>
    <scope>NUCLEOTIDE SEQUENCE [LARGE SCALE GENOMIC DNA]</scope>
    <source>
        <strain evidence="2 4">B36.5</strain>
    </source>
</reference>
<dbReference type="RefSeq" id="WP_024753194.1">
    <property type="nucleotide sequence ID" value="NZ_CDNC01000007.1"/>
</dbReference>
<dbReference type="EMBL" id="CP042817">
    <property type="protein sequence ID" value="QEJ98868.1"/>
    <property type="molecule type" value="Genomic_DNA"/>
</dbReference>
<evidence type="ECO:0000313" key="2">
    <source>
        <dbReference type="EMBL" id="QEJ98868.1"/>
    </source>
</evidence>
<organism evidence="1 3">
    <name type="scientific">Treponema phagedenis</name>
    <dbReference type="NCBI Taxonomy" id="162"/>
    <lineage>
        <taxon>Bacteria</taxon>
        <taxon>Pseudomonadati</taxon>
        <taxon>Spirochaetota</taxon>
        <taxon>Spirochaetia</taxon>
        <taxon>Spirochaetales</taxon>
        <taxon>Treponemataceae</taxon>
        <taxon>Treponema</taxon>
    </lineage>
</organism>
<dbReference type="PANTHER" id="PTHR35866">
    <property type="entry name" value="PUTATIVE-RELATED"/>
    <property type="match status" value="1"/>
</dbReference>
<proteinExistence type="predicted"/>
<dbReference type="Proteomes" id="UP000042527">
    <property type="component" value="Unassembled WGS sequence"/>
</dbReference>
<dbReference type="OrthoDB" id="9810361at2"/>
<accession>A0A0B7GRD7</accession>
<evidence type="ECO:0000313" key="4">
    <source>
        <dbReference type="Proteomes" id="UP000323594"/>
    </source>
</evidence>